<comment type="caution">
    <text evidence="4">The sequence shown here is derived from an EMBL/GenBank/DDBJ whole genome shotgun (WGS) entry which is preliminary data.</text>
</comment>
<evidence type="ECO:0000313" key="5">
    <source>
        <dbReference type="Proteomes" id="UP000257144"/>
    </source>
</evidence>
<dbReference type="RefSeq" id="WP_115452947.1">
    <property type="nucleotide sequence ID" value="NZ_QNQT01000007.1"/>
</dbReference>
<evidence type="ECO:0000256" key="1">
    <source>
        <dbReference type="ARBA" id="ARBA00022729"/>
    </source>
</evidence>
<dbReference type="PROSITE" id="PS51272">
    <property type="entry name" value="SLH"/>
    <property type="match status" value="1"/>
</dbReference>
<dbReference type="Proteomes" id="UP000257144">
    <property type="component" value="Unassembled WGS sequence"/>
</dbReference>
<proteinExistence type="predicted"/>
<feature type="chain" id="PRO_5038830373" description="SLH domain-containing protein" evidence="2">
    <location>
        <begin position="23"/>
        <end position="405"/>
    </location>
</feature>
<dbReference type="InterPro" id="IPR001119">
    <property type="entry name" value="SLH_dom"/>
</dbReference>
<sequence>MNFKKLLVVGALSCSLILPSFAAVNNAYAVEFADTSGSQSETSINKLVSLGVIKNPGDVFDAEGELTRVEFAYIVNQVMSLGTGKKVAFKDLSSKNSNYTNTLKLVNNGYLSLSKGNVQPQKGVTYAEMSKALAQGLGLKKAWTNRPIDFLFYLVRKDVLDIDVDLDEVVTREAAAVAFDKFITLKGNFTTDEGVVVAVTDKGFTLNSASGTTDYTFASNISAFVSGQAVTTEDIQIGSPATVILNKKGQAAYYGGELLDAEEGALKLTNAKWNIGTFTKEVNLDAFVASLPNNQEAEFSIKLIDEYLKNGAEFGAQAFFTKDDEVTAIYPYVSKVTNKDIAINGKQLTVTLSAAYKQTFAINDEVKVTLDGKEAKLEDLKGALTATLTAEKFGSVLTIDATTKK</sequence>
<name>A0A3D8GNM4_9BACI</name>
<accession>A0A3D8GNM4</accession>
<dbReference type="AlphaFoldDB" id="A0A3D8GNM4"/>
<dbReference type="OrthoDB" id="2652191at2"/>
<gene>
    <name evidence="4" type="ORF">DRW41_15630</name>
</gene>
<protein>
    <recommendedName>
        <fullName evidence="3">SLH domain-containing protein</fullName>
    </recommendedName>
</protein>
<keyword evidence="1 2" id="KW-0732">Signal</keyword>
<organism evidence="4 5">
    <name type="scientific">Neobacillus piezotolerans</name>
    <dbReference type="NCBI Taxonomy" id="2259171"/>
    <lineage>
        <taxon>Bacteria</taxon>
        <taxon>Bacillati</taxon>
        <taxon>Bacillota</taxon>
        <taxon>Bacilli</taxon>
        <taxon>Bacillales</taxon>
        <taxon>Bacillaceae</taxon>
        <taxon>Neobacillus</taxon>
    </lineage>
</organism>
<evidence type="ECO:0000256" key="2">
    <source>
        <dbReference type="SAM" id="SignalP"/>
    </source>
</evidence>
<reference evidence="4 5" key="1">
    <citation type="submission" date="2018-07" db="EMBL/GenBank/DDBJ databases">
        <title>Bacillus sp. YLB-04 draft genome sequence.</title>
        <authorList>
            <person name="Yu L."/>
            <person name="Tang X."/>
        </authorList>
    </citation>
    <scope>NUCLEOTIDE SEQUENCE [LARGE SCALE GENOMIC DNA]</scope>
    <source>
        <strain evidence="4 5">YLB-04</strain>
    </source>
</reference>
<evidence type="ECO:0000259" key="3">
    <source>
        <dbReference type="PROSITE" id="PS51272"/>
    </source>
</evidence>
<keyword evidence="5" id="KW-1185">Reference proteome</keyword>
<dbReference type="Pfam" id="PF00395">
    <property type="entry name" value="SLH"/>
    <property type="match status" value="1"/>
</dbReference>
<feature type="signal peptide" evidence="2">
    <location>
        <begin position="1"/>
        <end position="22"/>
    </location>
</feature>
<feature type="domain" description="SLH" evidence="3">
    <location>
        <begin position="27"/>
        <end position="89"/>
    </location>
</feature>
<evidence type="ECO:0000313" key="4">
    <source>
        <dbReference type="EMBL" id="RDU36018.1"/>
    </source>
</evidence>
<dbReference type="EMBL" id="QNQT01000007">
    <property type="protein sequence ID" value="RDU36018.1"/>
    <property type="molecule type" value="Genomic_DNA"/>
</dbReference>